<dbReference type="InterPro" id="IPR004244">
    <property type="entry name" value="Transposase_22"/>
</dbReference>
<evidence type="ECO:0000256" key="2">
    <source>
        <dbReference type="SAM" id="MobiDB-lite"/>
    </source>
</evidence>
<dbReference type="Gene3D" id="3.30.70.1820">
    <property type="entry name" value="L1 transposable element, RRM domain"/>
    <property type="match status" value="1"/>
</dbReference>
<evidence type="ECO:0000256" key="1">
    <source>
        <dbReference type="SAM" id="Coils"/>
    </source>
</evidence>
<dbReference type="OrthoDB" id="8121249at2759"/>
<dbReference type="AlphaFoldDB" id="A0A6S7JSL4"/>
<feature type="region of interest" description="Disordered" evidence="2">
    <location>
        <begin position="1"/>
        <end position="26"/>
    </location>
</feature>
<evidence type="ECO:0000313" key="4">
    <source>
        <dbReference type="Proteomes" id="UP001152795"/>
    </source>
</evidence>
<dbReference type="Proteomes" id="UP001152795">
    <property type="component" value="Unassembled WGS sequence"/>
</dbReference>
<feature type="coiled-coil region" evidence="1">
    <location>
        <begin position="61"/>
        <end position="137"/>
    </location>
</feature>
<comment type="caution">
    <text evidence="3">The sequence shown here is derived from an EMBL/GenBank/DDBJ whole genome shotgun (WGS) entry which is preliminary data.</text>
</comment>
<accession>A0A6S7JSL4</accession>
<organism evidence="3 4">
    <name type="scientific">Paramuricea clavata</name>
    <name type="common">Red gorgonian</name>
    <name type="synonym">Violescent sea-whip</name>
    <dbReference type="NCBI Taxonomy" id="317549"/>
    <lineage>
        <taxon>Eukaryota</taxon>
        <taxon>Metazoa</taxon>
        <taxon>Cnidaria</taxon>
        <taxon>Anthozoa</taxon>
        <taxon>Octocorallia</taxon>
        <taxon>Malacalcyonacea</taxon>
        <taxon>Plexauridae</taxon>
        <taxon>Paramuricea</taxon>
    </lineage>
</organism>
<sequence>MSKQQAPKRSTRNISISAQNTPMKTEETKITKNVKTPKTTVMKENGEDTKLDEIYDMIKSMMMKLEALDKIEERMKTVENNVIEVKKSIEFAHAEIIDLKDETRENKKWLNEAQARIDNLEETNRKLRDSVIDLKARSMRDNLLFFNIPEEENEDTTQMIHKLLEEKLEIQDATHSIKIDRSHRLGKQHHNQRGKPRPIVAKFNFFQDREMIRKNAKKLRGTKIGISEQFPEEIEETRRKLHPEMRKAKLAKKRVRLVRDRLFIDGVEFKQN</sequence>
<name>A0A6S7JSL4_PARCT</name>
<dbReference type="EMBL" id="CACRXK020019798">
    <property type="protein sequence ID" value="CAB4034078.1"/>
    <property type="molecule type" value="Genomic_DNA"/>
</dbReference>
<keyword evidence="1" id="KW-0175">Coiled coil</keyword>
<gene>
    <name evidence="3" type="ORF">PACLA_8A050940</name>
</gene>
<proteinExistence type="predicted"/>
<reference evidence="3" key="1">
    <citation type="submission" date="2020-04" db="EMBL/GenBank/DDBJ databases">
        <authorList>
            <person name="Alioto T."/>
            <person name="Alioto T."/>
            <person name="Gomez Garrido J."/>
        </authorList>
    </citation>
    <scope>NUCLEOTIDE SEQUENCE</scope>
    <source>
        <strain evidence="3">A484AB</strain>
    </source>
</reference>
<dbReference type="PANTHER" id="PTHR11505">
    <property type="entry name" value="L1 TRANSPOSABLE ELEMENT-RELATED"/>
    <property type="match status" value="1"/>
</dbReference>
<keyword evidence="4" id="KW-1185">Reference proteome</keyword>
<feature type="compositionally biased region" description="Polar residues" evidence="2">
    <location>
        <begin position="1"/>
        <end position="23"/>
    </location>
</feature>
<evidence type="ECO:0000313" key="3">
    <source>
        <dbReference type="EMBL" id="CAB4034078.1"/>
    </source>
</evidence>
<protein>
    <submittedName>
        <fullName evidence="3">Uncharacterized protein</fullName>
    </submittedName>
</protein>